<evidence type="ECO:0000256" key="1">
    <source>
        <dbReference type="SAM" id="Phobius"/>
    </source>
</evidence>
<dbReference type="OrthoDB" id="5291921at2"/>
<dbReference type="InterPro" id="IPR007498">
    <property type="entry name" value="PqiA-like"/>
</dbReference>
<dbReference type="RefSeq" id="WP_074769407.1">
    <property type="nucleotide sequence ID" value="NZ_FNWO01000011.1"/>
</dbReference>
<dbReference type="AlphaFoldDB" id="A0A1H6INH4"/>
<evidence type="ECO:0000313" key="3">
    <source>
        <dbReference type="Proteomes" id="UP000182983"/>
    </source>
</evidence>
<keyword evidence="1" id="KW-1133">Transmembrane helix</keyword>
<reference evidence="3" key="1">
    <citation type="submission" date="2016-10" db="EMBL/GenBank/DDBJ databases">
        <authorList>
            <person name="Varghese N."/>
            <person name="Submissions S."/>
        </authorList>
    </citation>
    <scope>NUCLEOTIDE SEQUENCE [LARGE SCALE GENOMIC DNA]</scope>
    <source>
        <strain evidence="3">DSM 13234</strain>
    </source>
</reference>
<protein>
    <submittedName>
        <fullName evidence="2">Paraquat-inducible protein A</fullName>
    </submittedName>
</protein>
<keyword evidence="3" id="KW-1185">Reference proteome</keyword>
<proteinExistence type="predicted"/>
<feature type="transmembrane region" description="Helical" evidence="1">
    <location>
        <begin position="93"/>
        <end position="123"/>
    </location>
</feature>
<keyword evidence="1" id="KW-0812">Transmembrane</keyword>
<sequence>MSEELGACSECDALYRKRRLNRGEVARCPRCGAKLYARARLDPGQMLGLVTGALLTFIIANAYPIVIMQVQGVSNSATLSGSILTLWSEERRLMAVLVFATTQLFPLLDLVAMTALLSVAVRARRKGRRRPAWFAPLLRFLQSMRPWGMTEVFMLGVLVALVKLSNMAHVLPGVALWAFGALTILLASILAFDLRSLWDETEP</sequence>
<feature type="transmembrane region" description="Helical" evidence="1">
    <location>
        <begin position="47"/>
        <end position="73"/>
    </location>
</feature>
<name>A0A1H6INH4_MAGFU</name>
<keyword evidence="1" id="KW-0472">Membrane</keyword>
<feature type="transmembrane region" description="Helical" evidence="1">
    <location>
        <begin position="174"/>
        <end position="194"/>
    </location>
</feature>
<accession>A0A1H6INH4</accession>
<gene>
    <name evidence="2" type="ORF">SAMN04244559_02628</name>
</gene>
<dbReference type="EMBL" id="FNWO01000011">
    <property type="protein sequence ID" value="SEH49566.1"/>
    <property type="molecule type" value="Genomic_DNA"/>
</dbReference>
<dbReference type="Pfam" id="PF04403">
    <property type="entry name" value="PqiA"/>
    <property type="match status" value="1"/>
</dbReference>
<dbReference type="Proteomes" id="UP000182983">
    <property type="component" value="Unassembled WGS sequence"/>
</dbReference>
<organism evidence="2 3">
    <name type="scientific">Magnetospirillum fulvum</name>
    <name type="common">Rhodospirillum fulvum</name>
    <dbReference type="NCBI Taxonomy" id="1082"/>
    <lineage>
        <taxon>Bacteria</taxon>
        <taxon>Pseudomonadati</taxon>
        <taxon>Pseudomonadota</taxon>
        <taxon>Alphaproteobacteria</taxon>
        <taxon>Rhodospirillales</taxon>
        <taxon>Rhodospirillaceae</taxon>
        <taxon>Magnetospirillum</taxon>
    </lineage>
</organism>
<evidence type="ECO:0000313" key="2">
    <source>
        <dbReference type="EMBL" id="SEH49566.1"/>
    </source>
</evidence>